<gene>
    <name evidence="5" type="ordered locus">FraEuI1c_5284</name>
</gene>
<name>E3J879_PSEI1</name>
<organism evidence="5 6">
    <name type="scientific">Pseudofrankia inefficax (strain DSM 45817 / CECT 9037 / DDB 130130 / EuI1c)</name>
    <name type="common">Frankia inefficax</name>
    <dbReference type="NCBI Taxonomy" id="298654"/>
    <lineage>
        <taxon>Bacteria</taxon>
        <taxon>Bacillati</taxon>
        <taxon>Actinomycetota</taxon>
        <taxon>Actinomycetes</taxon>
        <taxon>Frankiales</taxon>
        <taxon>Frankiaceae</taxon>
        <taxon>Pseudofrankia</taxon>
    </lineage>
</organism>
<evidence type="ECO:0000256" key="1">
    <source>
        <dbReference type="ARBA" id="ARBA00010062"/>
    </source>
</evidence>
<dbReference type="Gene3D" id="3.40.50.2300">
    <property type="match status" value="2"/>
</dbReference>
<dbReference type="KEGG" id="fri:FraEuI1c_5284"/>
<evidence type="ECO:0000259" key="4">
    <source>
        <dbReference type="Pfam" id="PF13458"/>
    </source>
</evidence>
<dbReference type="InParanoid" id="E3J879"/>
<dbReference type="InterPro" id="IPR028082">
    <property type="entry name" value="Peripla_BP_I"/>
</dbReference>
<dbReference type="Proteomes" id="UP000002484">
    <property type="component" value="Chromosome"/>
</dbReference>
<dbReference type="CDD" id="cd06341">
    <property type="entry name" value="PBP1_ABC_ligand_binding-like"/>
    <property type="match status" value="1"/>
</dbReference>
<dbReference type="SUPFAM" id="SSF53822">
    <property type="entry name" value="Periplasmic binding protein-like I"/>
    <property type="match status" value="1"/>
</dbReference>
<keyword evidence="6" id="KW-1185">Reference proteome</keyword>
<evidence type="ECO:0000256" key="3">
    <source>
        <dbReference type="SAM" id="SignalP"/>
    </source>
</evidence>
<dbReference type="InterPro" id="IPR051010">
    <property type="entry name" value="BCAA_transport"/>
</dbReference>
<dbReference type="HOGENOM" id="CLU_054023_0_0_11"/>
<keyword evidence="2 3" id="KW-0732">Signal</keyword>
<evidence type="ECO:0000313" key="6">
    <source>
        <dbReference type="Proteomes" id="UP000002484"/>
    </source>
</evidence>
<reference evidence="5 6" key="1">
    <citation type="submission" date="2010-10" db="EMBL/GenBank/DDBJ databases">
        <title>Complete sequence of Frankia sp. EuI1c.</title>
        <authorList>
            <consortium name="US DOE Joint Genome Institute"/>
            <person name="Lucas S."/>
            <person name="Copeland A."/>
            <person name="Lapidus A."/>
            <person name="Cheng J.-F."/>
            <person name="Bruce D."/>
            <person name="Goodwin L."/>
            <person name="Pitluck S."/>
            <person name="Chertkov O."/>
            <person name="Detter J.C."/>
            <person name="Han C."/>
            <person name="Tapia R."/>
            <person name="Land M."/>
            <person name="Hauser L."/>
            <person name="Jeffries C."/>
            <person name="Kyrpides N."/>
            <person name="Ivanova N."/>
            <person name="Mikhailova N."/>
            <person name="Beauchemin N."/>
            <person name="Sen A."/>
            <person name="Sur S.A."/>
            <person name="Gtari M."/>
            <person name="Wall L."/>
            <person name="Tisa L."/>
            <person name="Woyke T."/>
        </authorList>
    </citation>
    <scope>NUCLEOTIDE SEQUENCE [LARGE SCALE GENOMIC DNA]</scope>
    <source>
        <strain evidence="6">DSM 45817 / CECT 9037 / EuI1c</strain>
    </source>
</reference>
<sequence length="424" mass="44197" precursor="true">MHNVIVELRRRHFAAAAVCTVAASLALAGCTKSGQGAVASCDSPGVSPTEVHVGLIYPDSGAIAPGFRAARSGTEARVAVANAAGGINGRKIVLDWHDDEGSTSGFAVAASDLLAQDKDFGLIAQSISVGGTAQQLDKQGIPVTGLPGESVWTEHRNMFTFGFTFGATRSASSSVTTFGLYAHRFNATRAAIVYNDTLSQSATALVQLFTESLQSQGIAVADPIVYNPTVTNPGKVVTQIRASRADSLISILSADDFLPIYTAARQSGLTFKVALATSGYDAQLLSSQGASMAGMSILTPHIPFSVDSTALRDYKAAMSEYAPELDQPTNEVALGAYITTDEFLRGLALAGACPTRAAFITNLRALKNYDAGGLIPVTDLSRFGEPNLCYSFVRVNDAGSAFEVVPSVGAPDPNEWCGTRLGAG</sequence>
<protein>
    <recommendedName>
        <fullName evidence="4">Leucine-binding protein domain-containing protein</fullName>
    </recommendedName>
</protein>
<dbReference type="eggNOG" id="COG0683">
    <property type="taxonomic scope" value="Bacteria"/>
</dbReference>
<dbReference type="Pfam" id="PF13458">
    <property type="entry name" value="Peripla_BP_6"/>
    <property type="match status" value="1"/>
</dbReference>
<dbReference type="AlphaFoldDB" id="E3J879"/>
<dbReference type="STRING" id="298654.FraEuI1c_5284"/>
<dbReference type="PANTHER" id="PTHR30483:SF6">
    <property type="entry name" value="PERIPLASMIC BINDING PROTEIN OF ABC TRANSPORTER FOR NATURAL AMINO ACIDS"/>
    <property type="match status" value="1"/>
</dbReference>
<evidence type="ECO:0000313" key="5">
    <source>
        <dbReference type="EMBL" id="ADP83272.1"/>
    </source>
</evidence>
<dbReference type="PANTHER" id="PTHR30483">
    <property type="entry name" value="LEUCINE-SPECIFIC-BINDING PROTEIN"/>
    <property type="match status" value="1"/>
</dbReference>
<feature type="signal peptide" evidence="3">
    <location>
        <begin position="1"/>
        <end position="28"/>
    </location>
</feature>
<accession>E3J879</accession>
<comment type="similarity">
    <text evidence="1">Belongs to the leucine-binding protein family.</text>
</comment>
<dbReference type="EMBL" id="CP002299">
    <property type="protein sequence ID" value="ADP83272.1"/>
    <property type="molecule type" value="Genomic_DNA"/>
</dbReference>
<proteinExistence type="inferred from homology"/>
<feature type="domain" description="Leucine-binding protein" evidence="4">
    <location>
        <begin position="50"/>
        <end position="399"/>
    </location>
</feature>
<feature type="chain" id="PRO_5038805297" description="Leucine-binding protein domain-containing protein" evidence="3">
    <location>
        <begin position="29"/>
        <end position="424"/>
    </location>
</feature>
<evidence type="ECO:0000256" key="2">
    <source>
        <dbReference type="ARBA" id="ARBA00022729"/>
    </source>
</evidence>
<dbReference type="InterPro" id="IPR028081">
    <property type="entry name" value="Leu-bd"/>
</dbReference>